<dbReference type="AlphaFoldDB" id="A0A8J7W3E8"/>
<organism evidence="2 3">
    <name type="scientific">Sinanaerobacter chloroacetimidivorans</name>
    <dbReference type="NCBI Taxonomy" id="2818044"/>
    <lineage>
        <taxon>Bacteria</taxon>
        <taxon>Bacillati</taxon>
        <taxon>Bacillota</taxon>
        <taxon>Clostridia</taxon>
        <taxon>Peptostreptococcales</taxon>
        <taxon>Anaerovoracaceae</taxon>
        <taxon>Sinanaerobacter</taxon>
    </lineage>
</organism>
<proteinExistence type="predicted"/>
<dbReference type="RefSeq" id="WP_227019906.1">
    <property type="nucleotide sequence ID" value="NZ_JAGSND010000016.1"/>
</dbReference>
<name>A0A8J7W3E8_9FIRM</name>
<dbReference type="EMBL" id="JAGSND010000016">
    <property type="protein sequence ID" value="MBR0599779.1"/>
    <property type="molecule type" value="Genomic_DNA"/>
</dbReference>
<dbReference type="Pfam" id="PF08808">
    <property type="entry name" value="RES"/>
    <property type="match status" value="1"/>
</dbReference>
<dbReference type="SMART" id="SM00953">
    <property type="entry name" value="RES"/>
    <property type="match status" value="1"/>
</dbReference>
<comment type="caution">
    <text evidence="2">The sequence shown here is derived from an EMBL/GenBank/DDBJ whole genome shotgun (WGS) entry which is preliminary data.</text>
</comment>
<evidence type="ECO:0000313" key="2">
    <source>
        <dbReference type="EMBL" id="MBR0599779.1"/>
    </source>
</evidence>
<feature type="domain" description="RES" evidence="1">
    <location>
        <begin position="76"/>
        <end position="226"/>
    </location>
</feature>
<dbReference type="InterPro" id="IPR014914">
    <property type="entry name" value="RES_dom"/>
</dbReference>
<keyword evidence="3" id="KW-1185">Reference proteome</keyword>
<dbReference type="Proteomes" id="UP000675664">
    <property type="component" value="Unassembled WGS sequence"/>
</dbReference>
<gene>
    <name evidence="2" type="ORF">KCX82_17990</name>
</gene>
<sequence length="248" mass="28659">MIKYSERDFSKLYRSIMTENRYIFSAEILEIIKKINDFFVNRVEVVPVGSIMYRAQKGVAGFDDLPIPYGRDRMLPLDHKAREGRANPKGIPYIYLSNKEYIAISEVRSWNGDQVSLASFTNKRELRLIDFSSDDTPNLVINFNISEMVSDNSIETLWGDINQSFSRPVTSNDDAAEYALTQMIAECVKNSGYDGLFYNSYFSKDNKEGKNIVIFDKNLLKLHKVTVYEIEGIDVRFNECTNPHFYKD</sequence>
<accession>A0A8J7W3E8</accession>
<reference evidence="2" key="1">
    <citation type="submission" date="2021-04" db="EMBL/GenBank/DDBJ databases">
        <title>Sinoanaerobacter chloroacetimidivorans sp. nov., an obligate anaerobic bacterium isolated from anaerobic sludge.</title>
        <authorList>
            <person name="Bao Y."/>
        </authorList>
    </citation>
    <scope>NUCLEOTIDE SEQUENCE</scope>
    <source>
        <strain evidence="2">BAD-6</strain>
    </source>
</reference>
<reference evidence="2" key="2">
    <citation type="submission" date="2021-04" db="EMBL/GenBank/DDBJ databases">
        <authorList>
            <person name="Liu J."/>
        </authorList>
    </citation>
    <scope>NUCLEOTIDE SEQUENCE</scope>
    <source>
        <strain evidence="2">BAD-6</strain>
    </source>
</reference>
<evidence type="ECO:0000313" key="3">
    <source>
        <dbReference type="Proteomes" id="UP000675664"/>
    </source>
</evidence>
<protein>
    <submittedName>
        <fullName evidence="2">RES family NAD+ phosphorylase</fullName>
    </submittedName>
</protein>
<evidence type="ECO:0000259" key="1">
    <source>
        <dbReference type="SMART" id="SM00953"/>
    </source>
</evidence>